<keyword evidence="2" id="KW-0808">Transferase</keyword>
<sequence length="539" mass="62567">MKRVLRQTAEGISFLELLLDETICEGDILIPKELILLAGGRNDRLPAKKKYELLLRIAQRTSFDLTEEPSGDMGMELLTNDTAEETADGWKTDCYIIGKYSQILQENQVFEMAVASVLEEAQSHGHYEQAVSFLEAMIGHAELFYELDAPTEPVLIYKGDDVCHNVLTVFAEQFGAALGRAGAQIIWYDMANQPLEELLQYRNRHFKAVIGVQSYLFSVKMKDEIHYLHETIYGPKFNFIFDHPVWMKKHLEHQYPDFYVLTHDADYVAFVQNYFRKNAVLFPPAGIEPTCKNEVTRKYDLTFVGTYGNYWNEILLIHQMERKERFLANRFLLVMRKNPDLSSEEALKRALIFYGRSVDKKEFVEILYGLRRVIYCVMHYYRDRVLRVLLDSGLTVNVFGDSWRNSPLAAYENLICHPDVTVEESLLIWQQSKLSLNIMSWHKAGFTERMANIMLAGAVLVTDDTRYLEGRYENGKDLVSFGLAERETLPERIKRLLSDEAERVRIAESGREKTKQFHTWDVRAKEFLELLETLNKNGR</sequence>
<evidence type="ECO:0000259" key="1">
    <source>
        <dbReference type="Pfam" id="PF13524"/>
    </source>
</evidence>
<organism evidence="2 3">
    <name type="scientific">Roseburia intestinalis</name>
    <dbReference type="NCBI Taxonomy" id="166486"/>
    <lineage>
        <taxon>Bacteria</taxon>
        <taxon>Bacillati</taxon>
        <taxon>Bacillota</taxon>
        <taxon>Clostridia</taxon>
        <taxon>Lachnospirales</taxon>
        <taxon>Lachnospiraceae</taxon>
        <taxon>Roseburia</taxon>
    </lineage>
</organism>
<dbReference type="SUPFAM" id="SSF53756">
    <property type="entry name" value="UDP-Glycosyltransferase/glycogen phosphorylase"/>
    <property type="match status" value="1"/>
</dbReference>
<gene>
    <name evidence="2" type="ORF">DW264_09175</name>
</gene>
<dbReference type="RefSeq" id="WP_118772407.1">
    <property type="nucleotide sequence ID" value="NZ_QRID01000007.1"/>
</dbReference>
<reference evidence="2 3" key="1">
    <citation type="submission" date="2018-08" db="EMBL/GenBank/DDBJ databases">
        <title>A genome reference for cultivated species of the human gut microbiota.</title>
        <authorList>
            <person name="Zou Y."/>
            <person name="Xue W."/>
            <person name="Luo G."/>
        </authorList>
    </citation>
    <scope>NUCLEOTIDE SEQUENCE [LARGE SCALE GENOMIC DNA]</scope>
    <source>
        <strain evidence="2 3">AM22-21LB</strain>
    </source>
</reference>
<name>A0A414T3C8_9FIRM</name>
<dbReference type="GO" id="GO:0016740">
    <property type="term" value="F:transferase activity"/>
    <property type="evidence" value="ECO:0007669"/>
    <property type="project" value="UniProtKB-KW"/>
</dbReference>
<dbReference type="InterPro" id="IPR055259">
    <property type="entry name" value="YkvP/CgeB_Glyco_trans-like"/>
</dbReference>
<accession>A0A414T3C8</accession>
<dbReference type="AlphaFoldDB" id="A0A414T3C8"/>
<feature type="domain" description="Spore protein YkvP/CgeB glycosyl transferase-like" evidence="1">
    <location>
        <begin position="387"/>
        <end position="529"/>
    </location>
</feature>
<dbReference type="EMBL" id="QRID01000007">
    <property type="protein sequence ID" value="RHG28614.1"/>
    <property type="molecule type" value="Genomic_DNA"/>
</dbReference>
<dbReference type="Pfam" id="PF13524">
    <property type="entry name" value="Glyco_trans_1_2"/>
    <property type="match status" value="1"/>
</dbReference>
<protein>
    <submittedName>
        <fullName evidence="2">Glycosyltransferase family 1 protein</fullName>
    </submittedName>
</protein>
<dbReference type="Proteomes" id="UP000284051">
    <property type="component" value="Unassembled WGS sequence"/>
</dbReference>
<comment type="caution">
    <text evidence="2">The sequence shown here is derived from an EMBL/GenBank/DDBJ whole genome shotgun (WGS) entry which is preliminary data.</text>
</comment>
<proteinExistence type="predicted"/>
<evidence type="ECO:0000313" key="2">
    <source>
        <dbReference type="EMBL" id="RHG28614.1"/>
    </source>
</evidence>
<evidence type="ECO:0000313" key="3">
    <source>
        <dbReference type="Proteomes" id="UP000284051"/>
    </source>
</evidence>